<evidence type="ECO:0000313" key="6">
    <source>
        <dbReference type="EMBL" id="GGN57925.1"/>
    </source>
</evidence>
<accession>A0ABQ2JUN6</accession>
<evidence type="ECO:0000256" key="2">
    <source>
        <dbReference type="ARBA" id="ARBA00022630"/>
    </source>
</evidence>
<keyword evidence="3" id="KW-0274">FAD</keyword>
<dbReference type="SUPFAM" id="SSF51905">
    <property type="entry name" value="FAD/NAD(P)-binding domain"/>
    <property type="match status" value="1"/>
</dbReference>
<evidence type="ECO:0000256" key="1">
    <source>
        <dbReference type="ARBA" id="ARBA00001974"/>
    </source>
</evidence>
<evidence type="ECO:0000256" key="4">
    <source>
        <dbReference type="SAM" id="MobiDB-lite"/>
    </source>
</evidence>
<keyword evidence="2" id="KW-0285">Flavoprotein</keyword>
<dbReference type="InterPro" id="IPR002938">
    <property type="entry name" value="FAD-bd"/>
</dbReference>
<dbReference type="PRINTS" id="PR00420">
    <property type="entry name" value="RNGMNOXGNASE"/>
</dbReference>
<feature type="region of interest" description="Disordered" evidence="4">
    <location>
        <begin position="530"/>
        <end position="556"/>
    </location>
</feature>
<organism evidence="6 7">
    <name type="scientific">Streptomyces kronopolitis</name>
    <dbReference type="NCBI Taxonomy" id="1612435"/>
    <lineage>
        <taxon>Bacteria</taxon>
        <taxon>Bacillati</taxon>
        <taxon>Actinomycetota</taxon>
        <taxon>Actinomycetes</taxon>
        <taxon>Kitasatosporales</taxon>
        <taxon>Streptomycetaceae</taxon>
        <taxon>Streptomyces</taxon>
    </lineage>
</organism>
<comment type="cofactor">
    <cofactor evidence="1">
        <name>FAD</name>
        <dbReference type="ChEBI" id="CHEBI:57692"/>
    </cofactor>
</comment>
<keyword evidence="7" id="KW-1185">Reference proteome</keyword>
<dbReference type="PANTHER" id="PTHR43004">
    <property type="entry name" value="TRK SYSTEM POTASSIUM UPTAKE PROTEIN"/>
    <property type="match status" value="1"/>
</dbReference>
<dbReference type="PANTHER" id="PTHR43004:SF19">
    <property type="entry name" value="BINDING MONOOXYGENASE, PUTATIVE (JCVI)-RELATED"/>
    <property type="match status" value="1"/>
</dbReference>
<dbReference type="Proteomes" id="UP000600080">
    <property type="component" value="Unassembled WGS sequence"/>
</dbReference>
<dbReference type="InterPro" id="IPR050641">
    <property type="entry name" value="RIFMO-like"/>
</dbReference>
<evidence type="ECO:0000259" key="5">
    <source>
        <dbReference type="Pfam" id="PF01494"/>
    </source>
</evidence>
<feature type="region of interest" description="Disordered" evidence="4">
    <location>
        <begin position="1"/>
        <end position="30"/>
    </location>
</feature>
<dbReference type="EMBL" id="BMND01000030">
    <property type="protein sequence ID" value="GGN57925.1"/>
    <property type="molecule type" value="Genomic_DNA"/>
</dbReference>
<reference evidence="7" key="1">
    <citation type="journal article" date="2019" name="Int. J. Syst. Evol. Microbiol.">
        <title>The Global Catalogue of Microorganisms (GCM) 10K type strain sequencing project: providing services to taxonomists for standard genome sequencing and annotation.</title>
        <authorList>
            <consortium name="The Broad Institute Genomics Platform"/>
            <consortium name="The Broad Institute Genome Sequencing Center for Infectious Disease"/>
            <person name="Wu L."/>
            <person name="Ma J."/>
        </authorList>
    </citation>
    <scope>NUCLEOTIDE SEQUENCE [LARGE SCALE GENOMIC DNA]</scope>
    <source>
        <strain evidence="7">CGMCC 4.7323</strain>
    </source>
</reference>
<dbReference type="Gene3D" id="3.50.50.60">
    <property type="entry name" value="FAD/NAD(P)-binding domain"/>
    <property type="match status" value="1"/>
</dbReference>
<dbReference type="Pfam" id="PF01494">
    <property type="entry name" value="FAD_binding_3"/>
    <property type="match status" value="1"/>
</dbReference>
<name>A0ABQ2JUN6_9ACTN</name>
<gene>
    <name evidence="6" type="ORF">GCM10012285_53760</name>
</gene>
<comment type="caution">
    <text evidence="6">The sequence shown here is derived from an EMBL/GenBank/DDBJ whole genome shotgun (WGS) entry which is preliminary data.</text>
</comment>
<feature type="domain" description="FAD-binding" evidence="5">
    <location>
        <begin position="34"/>
        <end position="367"/>
    </location>
</feature>
<evidence type="ECO:0000313" key="7">
    <source>
        <dbReference type="Proteomes" id="UP000600080"/>
    </source>
</evidence>
<dbReference type="InterPro" id="IPR036188">
    <property type="entry name" value="FAD/NAD-bd_sf"/>
</dbReference>
<dbReference type="Gene3D" id="3.30.70.2450">
    <property type="match status" value="1"/>
</dbReference>
<protein>
    <submittedName>
        <fullName evidence="6">FAD-dependent oxidoreductase</fullName>
    </submittedName>
</protein>
<dbReference type="Pfam" id="PF21274">
    <property type="entry name" value="Rng_hyd_C"/>
    <property type="match status" value="1"/>
</dbReference>
<proteinExistence type="predicted"/>
<sequence length="556" mass="59139">MDAMDARNPETSDSGPRSAPAEAARGTAGDASHDTDVIVVGAGPTGLLLAGDLAEAGLRVTLLERRPGKISNLTRALVVHARTLEQLDARGLADELVAGGHPLASLLLFGGATIDASRLHSRFPFVLVTPQFEVEKVLERRARRAGVAFRPDSEVLGLDQDAGGVTVRFRTPEGIGSLRAAYTVGTDGFRSTVREAIGQPFPGKSVIRSLLLADVRLAREPEAPFNVGAGAEAFALLSSFGDGWYRVIGWSPDHQADDDVPVGFDEIRDITRRALGTDYGMHDARWISRFHSDERQAPQYRVGRVFLAGDAAHVHSPAGGQGMNTGLQDAANLSWKLAAVLRGHSPESLLDSYQAERHPVGKAVLRSSGALVRLALMQSVPGRVARALATRLLRQLGPLANRAILAISGLGIAYPAGPGAHRLAGERAPDIRLADGSRLYEVLRQGRFVLITPADEPGTDHPTDGLPSGDRPTGEGTDPTDNRPVTAHWRSARRTAVLVRPDGYIAWATDATAPAERTRALRTALWHWTGTEPGDDGPISGTLTPAEEAADTPAGR</sequence>
<evidence type="ECO:0000256" key="3">
    <source>
        <dbReference type="ARBA" id="ARBA00022827"/>
    </source>
</evidence>
<feature type="region of interest" description="Disordered" evidence="4">
    <location>
        <begin position="453"/>
        <end position="488"/>
    </location>
</feature>
<feature type="compositionally biased region" description="Basic and acidic residues" evidence="4">
    <location>
        <begin position="1"/>
        <end position="10"/>
    </location>
</feature>
<dbReference type="Gene3D" id="3.40.30.120">
    <property type="match status" value="1"/>
</dbReference>